<evidence type="ECO:0000256" key="1">
    <source>
        <dbReference type="ARBA" id="ARBA00004429"/>
    </source>
</evidence>
<keyword evidence="5" id="KW-1003">Cell membrane</keyword>
<evidence type="ECO:0000256" key="6">
    <source>
        <dbReference type="ARBA" id="ARBA00022519"/>
    </source>
</evidence>
<feature type="transmembrane region" description="Helical" evidence="17">
    <location>
        <begin position="50"/>
        <end position="71"/>
    </location>
</feature>
<evidence type="ECO:0000256" key="12">
    <source>
        <dbReference type="ARBA" id="ARBA00022989"/>
    </source>
</evidence>
<evidence type="ECO:0000256" key="10">
    <source>
        <dbReference type="ARBA" id="ARBA00022777"/>
    </source>
</evidence>
<dbReference type="InterPro" id="IPR005702">
    <property type="entry name" value="Wzc-like_C"/>
</dbReference>
<evidence type="ECO:0000256" key="16">
    <source>
        <dbReference type="SAM" id="Coils"/>
    </source>
</evidence>
<dbReference type="KEGG" id="cts:Ctha_2130"/>
<protein>
    <recommendedName>
        <fullName evidence="4">non-specific protein-tyrosine kinase</fullName>
        <ecNumber evidence="4">2.7.10.2</ecNumber>
    </recommendedName>
</protein>
<keyword evidence="11" id="KW-0067">ATP-binding</keyword>
<sequence length="796" mass="90238">MSKDFLNGNQAVATNSGSNYPVFQRESDFLELEDDFDFKRIFSLLLRYKWLILSSVIFSTLISALAIYFSLPIYKSEGTMLVQESSGKLGRGAGSDLSNLLASTYGVGMGSTIANELFVLQSRKMSYKLAKVLLQERWQKGGELYPLLWEKYPDDSTIVSEDVLAQRIRKQLQVAQADKSADVINISFESPSPFEASRMVDLTMDTYSTLSTEQNRLMARSALEFLENEKQRVENNLRVTEEQLRDFMNQKGLIQIDAQTTDVIKILTDLESKSQEIKVQRVAIDAALQNYKQQLNSFKPGIAEQYTDAYGATLSRCQYRLAELETERLLILSRNPGLKQKEENSPELKKIQDEISVLRSEIKVITSKMLSDDQDQLSSILSATNGDIAAEILLTKRKLLELDIQRRQYDAQSAVLEQELEKKKLFFEKIPDNMIILARLKRNVDVNEKLYLTISERYAETALWEQTQFGLGRPIDYGYLPEAPIKPKKQIFLLVGFLFGLAGAVTFIYVKESLNTGIDGAEKLKKKQYPLLAVIPDMEEVIKESYDEEKYITVKGSKISTRLVSFLDVISPIAESFRRLQSNVIYSHPDEKLKLIVVTSPGKGEGKTTVISNFAVALAESGKKIILVDTDFRRPYVHKMFGLDQQPGLTETLFDGVPVEEVIMKSIVPNIDILTTGKRPSNPAAVNQSLKLRELLQSLKKKYDHVLVDTAPFGITTDAASIMKLTNGVILVVRFGQTSETELDQTVENLRQVNANIIGTVLSAFDYRKTSDHYYNSGYYKYSYKRYTDYHEEKEV</sequence>
<dbReference type="OrthoDB" id="9794577at2"/>
<evidence type="ECO:0000259" key="19">
    <source>
        <dbReference type="Pfam" id="PF13614"/>
    </source>
</evidence>
<evidence type="ECO:0000256" key="8">
    <source>
        <dbReference type="ARBA" id="ARBA00022692"/>
    </source>
</evidence>
<dbReference type="InterPro" id="IPR003856">
    <property type="entry name" value="LPS_length_determ_N"/>
</dbReference>
<evidence type="ECO:0000259" key="18">
    <source>
        <dbReference type="Pfam" id="PF02706"/>
    </source>
</evidence>
<dbReference type="GO" id="GO:0004715">
    <property type="term" value="F:non-membrane spanning protein tyrosine kinase activity"/>
    <property type="evidence" value="ECO:0007669"/>
    <property type="project" value="UniProtKB-EC"/>
</dbReference>
<dbReference type="Gene3D" id="3.40.50.300">
    <property type="entry name" value="P-loop containing nucleotide triphosphate hydrolases"/>
    <property type="match status" value="1"/>
</dbReference>
<accession>B3QVI2</accession>
<dbReference type="eggNOG" id="COG3206">
    <property type="taxonomic scope" value="Bacteria"/>
</dbReference>
<evidence type="ECO:0000313" key="21">
    <source>
        <dbReference type="EMBL" id="ACF14582.1"/>
    </source>
</evidence>
<proteinExistence type="inferred from homology"/>
<dbReference type="Pfam" id="PF13614">
    <property type="entry name" value="AAA_31"/>
    <property type="match status" value="1"/>
</dbReference>
<evidence type="ECO:0000256" key="13">
    <source>
        <dbReference type="ARBA" id="ARBA00023136"/>
    </source>
</evidence>
<feature type="domain" description="Polysaccharide chain length determinant N-terminal" evidence="18">
    <location>
        <begin position="34"/>
        <end position="124"/>
    </location>
</feature>
<keyword evidence="10" id="KW-0418">Kinase</keyword>
<dbReference type="Pfam" id="PF02706">
    <property type="entry name" value="Wzz"/>
    <property type="match status" value="1"/>
</dbReference>
<dbReference type="SUPFAM" id="SSF52540">
    <property type="entry name" value="P-loop containing nucleoside triphosphate hydrolases"/>
    <property type="match status" value="1"/>
</dbReference>
<feature type="transmembrane region" description="Helical" evidence="17">
    <location>
        <begin position="100"/>
        <end position="120"/>
    </location>
</feature>
<dbReference type="GO" id="GO:0005524">
    <property type="term" value="F:ATP binding"/>
    <property type="evidence" value="ECO:0007669"/>
    <property type="project" value="UniProtKB-KW"/>
</dbReference>
<dbReference type="InterPro" id="IPR032807">
    <property type="entry name" value="GNVR"/>
</dbReference>
<dbReference type="STRING" id="517418.Ctha_2130"/>
<evidence type="ECO:0000256" key="11">
    <source>
        <dbReference type="ARBA" id="ARBA00022840"/>
    </source>
</evidence>
<evidence type="ECO:0000256" key="9">
    <source>
        <dbReference type="ARBA" id="ARBA00022741"/>
    </source>
</evidence>
<dbReference type="Proteomes" id="UP000001208">
    <property type="component" value="Chromosome"/>
</dbReference>
<keyword evidence="9" id="KW-0547">Nucleotide-binding</keyword>
<evidence type="ECO:0000256" key="5">
    <source>
        <dbReference type="ARBA" id="ARBA00022475"/>
    </source>
</evidence>
<keyword evidence="12 17" id="KW-1133">Transmembrane helix</keyword>
<keyword evidence="22" id="KW-1185">Reference proteome</keyword>
<dbReference type="RefSeq" id="WP_012500665.1">
    <property type="nucleotide sequence ID" value="NC_011026.1"/>
</dbReference>
<keyword evidence="7 21" id="KW-0808">Transferase</keyword>
<feature type="domain" description="AAA" evidence="19">
    <location>
        <begin position="594"/>
        <end position="756"/>
    </location>
</feature>
<comment type="similarity">
    <text evidence="2">Belongs to the CpsD/CapB family.</text>
</comment>
<dbReference type="AlphaFoldDB" id="B3QVI2"/>
<evidence type="ECO:0000256" key="3">
    <source>
        <dbReference type="ARBA" id="ARBA00008883"/>
    </source>
</evidence>
<evidence type="ECO:0000256" key="2">
    <source>
        <dbReference type="ARBA" id="ARBA00007316"/>
    </source>
</evidence>
<evidence type="ECO:0000256" key="4">
    <source>
        <dbReference type="ARBA" id="ARBA00011903"/>
    </source>
</evidence>
<keyword evidence="13 17" id="KW-0472">Membrane</keyword>
<dbReference type="PANTHER" id="PTHR32309:SF13">
    <property type="entry name" value="FERRIC ENTEROBACTIN TRANSPORT PROTEIN FEPE"/>
    <property type="match status" value="1"/>
</dbReference>
<feature type="coiled-coil region" evidence="16">
    <location>
        <begin position="216"/>
        <end position="250"/>
    </location>
</feature>
<reference evidence="21 22" key="1">
    <citation type="submission" date="2008-06" db="EMBL/GenBank/DDBJ databases">
        <title>Complete sequence of Chloroherpeton thalassium ATCC 35110.</title>
        <authorList>
            <consortium name="US DOE Joint Genome Institute"/>
            <person name="Lucas S."/>
            <person name="Copeland A."/>
            <person name="Lapidus A."/>
            <person name="Glavina del Rio T."/>
            <person name="Dalin E."/>
            <person name="Tice H."/>
            <person name="Bruce D."/>
            <person name="Goodwin L."/>
            <person name="Pitluck S."/>
            <person name="Schmutz J."/>
            <person name="Larimer F."/>
            <person name="Land M."/>
            <person name="Hauser L."/>
            <person name="Kyrpides N."/>
            <person name="Mikhailova N."/>
            <person name="Liu Z."/>
            <person name="Li T."/>
            <person name="Zhao F."/>
            <person name="Overmann J."/>
            <person name="Bryant D.A."/>
            <person name="Richardson P."/>
        </authorList>
    </citation>
    <scope>NUCLEOTIDE SEQUENCE [LARGE SCALE GENOMIC DNA]</scope>
    <source>
        <strain evidence="22">ATCC 35110 / GB-78</strain>
    </source>
</reference>
<dbReference type="PANTHER" id="PTHR32309">
    <property type="entry name" value="TYROSINE-PROTEIN KINASE"/>
    <property type="match status" value="1"/>
</dbReference>
<dbReference type="Pfam" id="PF13807">
    <property type="entry name" value="GNVR"/>
    <property type="match status" value="1"/>
</dbReference>
<name>B3QVI2_CHLT3</name>
<dbReference type="InterPro" id="IPR025669">
    <property type="entry name" value="AAA_dom"/>
</dbReference>
<keyword evidence="16" id="KW-0175">Coiled coil</keyword>
<dbReference type="InterPro" id="IPR050445">
    <property type="entry name" value="Bact_polysacc_biosynth/exp"/>
</dbReference>
<gene>
    <name evidence="21" type="ordered locus">Ctha_2130</name>
</gene>
<dbReference type="CDD" id="cd05387">
    <property type="entry name" value="BY-kinase"/>
    <property type="match status" value="1"/>
</dbReference>
<evidence type="ECO:0000256" key="14">
    <source>
        <dbReference type="ARBA" id="ARBA00023137"/>
    </source>
</evidence>
<dbReference type="InterPro" id="IPR027417">
    <property type="entry name" value="P-loop_NTPase"/>
</dbReference>
<keyword evidence="14" id="KW-0829">Tyrosine-protein kinase</keyword>
<evidence type="ECO:0000259" key="20">
    <source>
        <dbReference type="Pfam" id="PF13807"/>
    </source>
</evidence>
<feature type="transmembrane region" description="Helical" evidence="17">
    <location>
        <begin position="491"/>
        <end position="510"/>
    </location>
</feature>
<dbReference type="NCBIfam" id="TIGR01007">
    <property type="entry name" value="eps_fam"/>
    <property type="match status" value="1"/>
</dbReference>
<feature type="domain" description="Tyrosine-protein kinase G-rich" evidence="20">
    <location>
        <begin position="436"/>
        <end position="512"/>
    </location>
</feature>
<dbReference type="EC" id="2.7.10.2" evidence="4"/>
<comment type="similarity">
    <text evidence="3">Belongs to the etk/wzc family.</text>
</comment>
<evidence type="ECO:0000313" key="22">
    <source>
        <dbReference type="Proteomes" id="UP000001208"/>
    </source>
</evidence>
<dbReference type="EMBL" id="CP001100">
    <property type="protein sequence ID" value="ACF14582.1"/>
    <property type="molecule type" value="Genomic_DNA"/>
</dbReference>
<comment type="catalytic activity">
    <reaction evidence="15">
        <text>L-tyrosyl-[protein] + ATP = O-phospho-L-tyrosyl-[protein] + ADP + H(+)</text>
        <dbReference type="Rhea" id="RHEA:10596"/>
        <dbReference type="Rhea" id="RHEA-COMP:10136"/>
        <dbReference type="Rhea" id="RHEA-COMP:20101"/>
        <dbReference type="ChEBI" id="CHEBI:15378"/>
        <dbReference type="ChEBI" id="CHEBI:30616"/>
        <dbReference type="ChEBI" id="CHEBI:46858"/>
        <dbReference type="ChEBI" id="CHEBI:61978"/>
        <dbReference type="ChEBI" id="CHEBI:456216"/>
        <dbReference type="EC" id="2.7.10.2"/>
    </reaction>
</comment>
<keyword evidence="8 17" id="KW-0812">Transmembrane</keyword>
<evidence type="ECO:0000256" key="17">
    <source>
        <dbReference type="SAM" id="Phobius"/>
    </source>
</evidence>
<dbReference type="eggNOG" id="COG0489">
    <property type="taxonomic scope" value="Bacteria"/>
</dbReference>
<dbReference type="GO" id="GO:0005886">
    <property type="term" value="C:plasma membrane"/>
    <property type="evidence" value="ECO:0007669"/>
    <property type="project" value="UniProtKB-SubCell"/>
</dbReference>
<dbReference type="HOGENOM" id="CLU_009912_2_1_10"/>
<evidence type="ECO:0000256" key="7">
    <source>
        <dbReference type="ARBA" id="ARBA00022679"/>
    </source>
</evidence>
<comment type="subcellular location">
    <subcellularLocation>
        <location evidence="1">Cell inner membrane</location>
        <topology evidence="1">Multi-pass membrane protein</topology>
    </subcellularLocation>
</comment>
<organism evidence="21 22">
    <name type="scientific">Chloroherpeton thalassium (strain ATCC 35110 / GB-78)</name>
    <dbReference type="NCBI Taxonomy" id="517418"/>
    <lineage>
        <taxon>Bacteria</taxon>
        <taxon>Pseudomonadati</taxon>
        <taxon>Chlorobiota</taxon>
        <taxon>Chlorobiia</taxon>
        <taxon>Chlorobiales</taxon>
        <taxon>Chloroherpetonaceae</taxon>
        <taxon>Chloroherpeton</taxon>
    </lineage>
</organism>
<keyword evidence="6" id="KW-0997">Cell inner membrane</keyword>
<evidence type="ECO:0000256" key="15">
    <source>
        <dbReference type="ARBA" id="ARBA00051245"/>
    </source>
</evidence>